<dbReference type="EMBL" id="JANBUN010000630">
    <property type="protein sequence ID" value="KAJ2802362.1"/>
    <property type="molecule type" value="Genomic_DNA"/>
</dbReference>
<organism evidence="1 2">
    <name type="scientific">Coemansia helicoidea</name>
    <dbReference type="NCBI Taxonomy" id="1286919"/>
    <lineage>
        <taxon>Eukaryota</taxon>
        <taxon>Fungi</taxon>
        <taxon>Fungi incertae sedis</taxon>
        <taxon>Zoopagomycota</taxon>
        <taxon>Kickxellomycotina</taxon>
        <taxon>Kickxellomycetes</taxon>
        <taxon>Kickxellales</taxon>
        <taxon>Kickxellaceae</taxon>
        <taxon>Coemansia</taxon>
    </lineage>
</organism>
<dbReference type="Proteomes" id="UP001140087">
    <property type="component" value="Unassembled WGS sequence"/>
</dbReference>
<comment type="caution">
    <text evidence="1">The sequence shown here is derived from an EMBL/GenBank/DDBJ whole genome shotgun (WGS) entry which is preliminary data.</text>
</comment>
<keyword evidence="2" id="KW-1185">Reference proteome</keyword>
<name>A0ACC1L7N0_9FUNG</name>
<proteinExistence type="predicted"/>
<evidence type="ECO:0000313" key="2">
    <source>
        <dbReference type="Proteomes" id="UP001140087"/>
    </source>
</evidence>
<accession>A0ACC1L7N0</accession>
<gene>
    <name evidence="1" type="ORF">H4R21_002446</name>
</gene>
<sequence length="572" mass="59637">MDPTDAKRIRNDADNVQRYDRQLRLWQKDGQSALEAARVVVLGSSTLASESLKNLVLPGIGEFVVVDDALVDEADARTNFFVRAADVGQPRAERTVEHLAELNPDVRGRAVVQAPASVLEGEGAALLEGATLVIACAQPEPVVRALSERCWAAGIPLLAAAATGFLAELRMSACEHTVVESHANGRPDLRVMAPFEALRAHADAVCLDALNTADLAHVPQVVLLIKAVDAWAAEAGAEKRALTFAQKKAVAAVVQRMAPGPDEENFAEAAAAVVASCGDYAVPAEVAHILADPAAAAPGAQVTAVAAATVPTPGAQGAALRPAAIRGDPASAFWLLAAALRRYMASEHAAGMLPHSGTIPDMKADTASFVALQRIYKQKADQDKAELVGQLHAVLHDAGLPANHVPAAQIDTFCKNAGRLRLLRTTPLHADPSAPPAGLDAMASQGVLAHYALFRAADRFVAKHGRHAGMPPSAPSAQPADLDALVESDARELASIARELLAGPWAVEGVDVPEALAAELARGGGHELHNVAALAGGIVAQEAIKLITHQYVPQDNICIIDTANSRLVATTA</sequence>
<reference evidence="1" key="1">
    <citation type="submission" date="2022-07" db="EMBL/GenBank/DDBJ databases">
        <title>Phylogenomic reconstructions and comparative analyses of Kickxellomycotina fungi.</title>
        <authorList>
            <person name="Reynolds N.K."/>
            <person name="Stajich J.E."/>
            <person name="Barry K."/>
            <person name="Grigoriev I.V."/>
            <person name="Crous P."/>
            <person name="Smith M.E."/>
        </authorList>
    </citation>
    <scope>NUCLEOTIDE SEQUENCE</scope>
    <source>
        <strain evidence="1">BCRC 34780</strain>
    </source>
</reference>
<evidence type="ECO:0000313" key="1">
    <source>
        <dbReference type="EMBL" id="KAJ2802362.1"/>
    </source>
</evidence>
<protein>
    <submittedName>
        <fullName evidence="1">Uncharacterized protein</fullName>
    </submittedName>
</protein>